<evidence type="ECO:0000313" key="3">
    <source>
        <dbReference type="Proteomes" id="UP000608579"/>
    </source>
</evidence>
<dbReference type="SUPFAM" id="SSF143447">
    <property type="entry name" value="AMMECR1-like"/>
    <property type="match status" value="1"/>
</dbReference>
<feature type="non-terminal residue" evidence="2">
    <location>
        <position position="1"/>
    </location>
</feature>
<feature type="domain" description="AMMECR1" evidence="1">
    <location>
        <begin position="1"/>
        <end position="170"/>
    </location>
</feature>
<dbReference type="Pfam" id="PF01871">
    <property type="entry name" value="AMMECR1"/>
    <property type="match status" value="1"/>
</dbReference>
<dbReference type="EMBL" id="DQVM01000064">
    <property type="protein sequence ID" value="HIQ29562.1"/>
    <property type="molecule type" value="Genomic_DNA"/>
</dbReference>
<dbReference type="InterPro" id="IPR027485">
    <property type="entry name" value="AMMECR1_N"/>
</dbReference>
<dbReference type="PANTHER" id="PTHR13016:SF0">
    <property type="entry name" value="AMME SYNDROME CANDIDATE GENE 1 PROTEIN"/>
    <property type="match status" value="1"/>
</dbReference>
<dbReference type="NCBIfam" id="TIGR00296">
    <property type="entry name" value="TIGR00296 family protein"/>
    <property type="match status" value="1"/>
</dbReference>
<proteinExistence type="inferred from homology"/>
<dbReference type="Gene3D" id="3.30.700.20">
    <property type="entry name" value="Hypothetical protein ph0010, domain 1"/>
    <property type="match status" value="1"/>
</dbReference>
<evidence type="ECO:0000259" key="1">
    <source>
        <dbReference type="PROSITE" id="PS51112"/>
    </source>
</evidence>
<dbReference type="InterPro" id="IPR023473">
    <property type="entry name" value="AMMECR1"/>
</dbReference>
<dbReference type="NCBIfam" id="TIGR04335">
    <property type="entry name" value="AmmeMemoSam_A"/>
    <property type="match status" value="1"/>
</dbReference>
<sequence length="181" mass="20135">EAAGGREDEVMREKRGVFVTIRTYPTEELRGCIGFPLPILPLHEATVKAALSAALNDPRFRPVEKDELDSLTFEVSVLTVPEEVKYEKPTELPKLIKVGEDGLIIETRYGSGLLLPQVPVEEGWDAEDFLTHLCLKAGLPPTYWLEAKPKILRFSAQVFKELRPRGDVVEVELGSAACGYT</sequence>
<dbReference type="InterPro" id="IPR027623">
    <property type="entry name" value="AmmeMemoSam_A"/>
</dbReference>
<accession>A0A832ZVE3</accession>
<dbReference type="AlphaFoldDB" id="A0A832ZVE3"/>
<dbReference type="InterPro" id="IPR036071">
    <property type="entry name" value="AMMECR1_dom_sf"/>
</dbReference>
<reference evidence="2" key="1">
    <citation type="journal article" date="2020" name="ISME J.">
        <title>Gammaproteobacteria mediating utilization of methyl-, sulfur- and petroleum organic compounds in deep ocean hydrothermal plumes.</title>
        <authorList>
            <person name="Zhou Z."/>
            <person name="Liu Y."/>
            <person name="Pan J."/>
            <person name="Cron B.R."/>
            <person name="Toner B.M."/>
            <person name="Anantharaman K."/>
            <person name="Breier J.A."/>
            <person name="Dick G.J."/>
            <person name="Li M."/>
        </authorList>
    </citation>
    <scope>NUCLEOTIDE SEQUENCE</scope>
    <source>
        <strain evidence="2">SZUA-1515</strain>
    </source>
</reference>
<name>A0A832ZVE3_CALS0</name>
<dbReference type="InterPro" id="IPR002733">
    <property type="entry name" value="AMMECR1_domain"/>
</dbReference>
<protein>
    <submittedName>
        <fullName evidence="2">TIGR00296 family protein</fullName>
    </submittedName>
</protein>
<dbReference type="HAMAP" id="MF_00645">
    <property type="entry name" value="AMMECR1"/>
    <property type="match status" value="1"/>
</dbReference>
<dbReference type="Gene3D" id="3.30.1490.150">
    <property type="entry name" value="Hypothetical protein ph0010, domain 2"/>
    <property type="match status" value="1"/>
</dbReference>
<dbReference type="PROSITE" id="PS51112">
    <property type="entry name" value="AMMECR1"/>
    <property type="match status" value="1"/>
</dbReference>
<organism evidence="2 3">
    <name type="scientific">Caldiarchaeum subterraneum</name>
    <dbReference type="NCBI Taxonomy" id="311458"/>
    <lineage>
        <taxon>Archaea</taxon>
        <taxon>Nitrososphaerota</taxon>
        <taxon>Candidatus Caldarchaeales</taxon>
        <taxon>Candidatus Caldarchaeaceae</taxon>
        <taxon>Candidatus Caldarchaeum</taxon>
    </lineage>
</organism>
<gene>
    <name evidence="2" type="ORF">EYH45_03260</name>
</gene>
<dbReference type="PANTHER" id="PTHR13016">
    <property type="entry name" value="AMMECR1 HOMOLOG"/>
    <property type="match status" value="1"/>
</dbReference>
<evidence type="ECO:0000313" key="2">
    <source>
        <dbReference type="EMBL" id="HIQ29562.1"/>
    </source>
</evidence>
<dbReference type="InterPro" id="IPR023472">
    <property type="entry name" value="Uncharacterised_MJ0810"/>
</dbReference>
<comment type="caution">
    <text evidence="2">The sequence shown here is derived from an EMBL/GenBank/DDBJ whole genome shotgun (WGS) entry which is preliminary data.</text>
</comment>
<dbReference type="Proteomes" id="UP000608579">
    <property type="component" value="Unassembled WGS sequence"/>
</dbReference>